<dbReference type="AlphaFoldDB" id="A0AAD4ZFS9"/>
<name>A0AAD4ZFS9_PRUDU</name>
<sequence length="129" mass="14846">MRIKKVDLLTSNGFQANGELYPTITGLEKTGEHKGRRGVQPSICGVALSLNLREFFYFFEIRHCEKYTQLLVHKKKLFNSLSVGDHAWSTDVLEVSERWKGDDISKKIDLDLDMANVRQAMNILAKFRE</sequence>
<comment type="caution">
    <text evidence="1">The sequence shown here is derived from an EMBL/GenBank/DDBJ whole genome shotgun (WGS) entry which is preliminary data.</text>
</comment>
<dbReference type="Proteomes" id="UP001054821">
    <property type="component" value="Chromosome 2"/>
</dbReference>
<reference evidence="1 2" key="1">
    <citation type="journal article" date="2022" name="G3 (Bethesda)">
        <title>Whole-genome sequence and methylome profiling of the almond [Prunus dulcis (Mill.) D.A. Webb] cultivar 'Nonpareil'.</title>
        <authorList>
            <person name="D'Amico-Willman K.M."/>
            <person name="Ouma W.Z."/>
            <person name="Meulia T."/>
            <person name="Sideli G.M."/>
            <person name="Gradziel T.M."/>
            <person name="Fresnedo-Ramirez J."/>
        </authorList>
    </citation>
    <scope>NUCLEOTIDE SEQUENCE [LARGE SCALE GENOMIC DNA]</scope>
    <source>
        <strain evidence="1">Clone GOH B32 T37-40</strain>
    </source>
</reference>
<evidence type="ECO:0000313" key="2">
    <source>
        <dbReference type="Proteomes" id="UP001054821"/>
    </source>
</evidence>
<dbReference type="EMBL" id="JAJFAZ020000002">
    <property type="protein sequence ID" value="KAI5343956.1"/>
    <property type="molecule type" value="Genomic_DNA"/>
</dbReference>
<protein>
    <submittedName>
        <fullName evidence="1">Uncharacterized protein</fullName>
    </submittedName>
</protein>
<evidence type="ECO:0000313" key="1">
    <source>
        <dbReference type="EMBL" id="KAI5343956.1"/>
    </source>
</evidence>
<organism evidence="1 2">
    <name type="scientific">Prunus dulcis</name>
    <name type="common">Almond</name>
    <name type="synonym">Amygdalus dulcis</name>
    <dbReference type="NCBI Taxonomy" id="3755"/>
    <lineage>
        <taxon>Eukaryota</taxon>
        <taxon>Viridiplantae</taxon>
        <taxon>Streptophyta</taxon>
        <taxon>Embryophyta</taxon>
        <taxon>Tracheophyta</taxon>
        <taxon>Spermatophyta</taxon>
        <taxon>Magnoliopsida</taxon>
        <taxon>eudicotyledons</taxon>
        <taxon>Gunneridae</taxon>
        <taxon>Pentapetalae</taxon>
        <taxon>rosids</taxon>
        <taxon>fabids</taxon>
        <taxon>Rosales</taxon>
        <taxon>Rosaceae</taxon>
        <taxon>Amygdaloideae</taxon>
        <taxon>Amygdaleae</taxon>
        <taxon>Prunus</taxon>
    </lineage>
</organism>
<accession>A0AAD4ZFS9</accession>
<keyword evidence="2" id="KW-1185">Reference proteome</keyword>
<gene>
    <name evidence="1" type="ORF">L3X38_011832</name>
</gene>
<proteinExistence type="predicted"/>